<evidence type="ECO:0000259" key="10">
    <source>
        <dbReference type="Pfam" id="PF01477"/>
    </source>
</evidence>
<evidence type="ECO:0000313" key="11">
    <source>
        <dbReference type="EnsemblMetazoa" id="XP_038056438.1"/>
    </source>
</evidence>
<dbReference type="GO" id="GO:0016042">
    <property type="term" value="P:lipid catabolic process"/>
    <property type="evidence" value="ECO:0007669"/>
    <property type="project" value="TreeGrafter"/>
</dbReference>
<keyword evidence="3" id="KW-0964">Secreted</keyword>
<dbReference type="PANTHER" id="PTHR11610:SF173">
    <property type="entry name" value="LIPASE DOMAIN-CONTAINING PROTEIN-RELATED"/>
    <property type="match status" value="1"/>
</dbReference>
<dbReference type="Gene3D" id="2.60.60.20">
    <property type="entry name" value="PLAT/LH2 domain"/>
    <property type="match status" value="1"/>
</dbReference>
<dbReference type="PIRSF" id="PIRSF000865">
    <property type="entry name" value="Lipoprotein_lipase_LIPH"/>
    <property type="match status" value="1"/>
</dbReference>
<feature type="active site" description="Nucleophile" evidence="5">
    <location>
        <position position="177"/>
    </location>
</feature>
<feature type="domain" description="Lipase" evidence="9">
    <location>
        <begin position="20"/>
        <end position="357"/>
    </location>
</feature>
<dbReference type="OrthoDB" id="199913at2759"/>
<evidence type="ECO:0000256" key="7">
    <source>
        <dbReference type="RuleBase" id="RU004262"/>
    </source>
</evidence>
<evidence type="ECO:0000256" key="5">
    <source>
        <dbReference type="PIRSR" id="PIRSR000865-1"/>
    </source>
</evidence>
<dbReference type="GO" id="GO:0005615">
    <property type="term" value="C:extracellular space"/>
    <property type="evidence" value="ECO:0007669"/>
    <property type="project" value="TreeGrafter"/>
</dbReference>
<comment type="similarity">
    <text evidence="2 7">Belongs to the AB hydrolase superfamily. Lipase family.</text>
</comment>
<dbReference type="InterPro" id="IPR036392">
    <property type="entry name" value="PLAT/LH2_dom_sf"/>
</dbReference>
<organism evidence="11 12">
    <name type="scientific">Patiria miniata</name>
    <name type="common">Bat star</name>
    <name type="synonym">Asterina miniata</name>
    <dbReference type="NCBI Taxonomy" id="46514"/>
    <lineage>
        <taxon>Eukaryota</taxon>
        <taxon>Metazoa</taxon>
        <taxon>Echinodermata</taxon>
        <taxon>Eleutherozoa</taxon>
        <taxon>Asterozoa</taxon>
        <taxon>Asteroidea</taxon>
        <taxon>Valvatacea</taxon>
        <taxon>Valvatida</taxon>
        <taxon>Asterinidae</taxon>
        <taxon>Patiria</taxon>
    </lineage>
</organism>
<proteinExistence type="inferred from homology"/>
<dbReference type="GO" id="GO:0004806">
    <property type="term" value="F:triacylglycerol lipase activity"/>
    <property type="evidence" value="ECO:0007669"/>
    <property type="project" value="InterPro"/>
</dbReference>
<comment type="subcellular location">
    <subcellularLocation>
        <location evidence="1">Secreted</location>
    </subcellularLocation>
</comment>
<feature type="signal peptide" evidence="8">
    <location>
        <begin position="1"/>
        <end position="17"/>
    </location>
</feature>
<keyword evidence="6" id="KW-0106">Calcium</keyword>
<evidence type="ECO:0000256" key="1">
    <source>
        <dbReference type="ARBA" id="ARBA00004613"/>
    </source>
</evidence>
<dbReference type="Pfam" id="PF00151">
    <property type="entry name" value="Lipase"/>
    <property type="match status" value="1"/>
</dbReference>
<dbReference type="PANTHER" id="PTHR11610">
    <property type="entry name" value="LIPASE"/>
    <property type="match status" value="1"/>
</dbReference>
<name>A0A913ZXR4_PATMI</name>
<evidence type="ECO:0000313" key="12">
    <source>
        <dbReference type="Proteomes" id="UP000887568"/>
    </source>
</evidence>
<dbReference type="GeneID" id="119728316"/>
<dbReference type="AlphaFoldDB" id="A0A913ZXR4"/>
<feature type="active site" description="Charge relay system" evidence="5">
    <location>
        <position position="200"/>
    </location>
</feature>
<dbReference type="InterPro" id="IPR013818">
    <property type="entry name" value="Lipase"/>
</dbReference>
<sequence length="491" mass="55108">MRTLVVVLGALLPLVFGASEVCYPNIGCFDYGYPFLDPPDRPLSWAPQSPSKINPRFLLHTRRNPLKAEAQTLDSDDPSTISNSHFDSTKETKFICHGFIESGVIEWDYWMTDMVQEFLNYDDYNVIRVAWGSGSLFPYTQAMANTRVVGAETSRLIDTIRGMYGISAASFHFIGHSLGSQIGGYVGKRQPGLGRITGLDPAGPGFENTEPEVRLDPTDAIFVDTIHTDAQHTLDLGFGMIQPVGHMDFYPNSGRDQPGCDQTIFEDFIDEGLIGGAVKFVACNHMRAHEFFSDSINKCPIYGFKCPNAADTYDNFVNGECFNGDVAMMGFHSINNKPASGVIHQTYYATTTDKSPYCLDNPFQIRLYFEDPWFSETFKGWAFVTLTGGKGSTSRTKLHENSLNFKPGTERNFIFTTDTDPGDLTQLEFYWDHDFEFLNPGDWPIFDDVEVFIAKIEIKGLRWQKSYTLCNRKPSTGINSNTKAYFDVSNC</sequence>
<dbReference type="SUPFAM" id="SSF53474">
    <property type="entry name" value="alpha/beta-Hydrolases"/>
    <property type="match status" value="1"/>
</dbReference>
<dbReference type="SUPFAM" id="SSF49723">
    <property type="entry name" value="Lipase/lipooxygenase domain (PLAT/LH2 domain)"/>
    <property type="match status" value="1"/>
</dbReference>
<dbReference type="CDD" id="cd00707">
    <property type="entry name" value="Pancreat_lipase_like"/>
    <property type="match status" value="1"/>
</dbReference>
<evidence type="ECO:0000256" key="2">
    <source>
        <dbReference type="ARBA" id="ARBA00010701"/>
    </source>
</evidence>
<feature type="binding site" evidence="6">
    <location>
        <position position="219"/>
    </location>
    <ligand>
        <name>Ca(2+)</name>
        <dbReference type="ChEBI" id="CHEBI:29108"/>
    </ligand>
</feature>
<evidence type="ECO:0000256" key="8">
    <source>
        <dbReference type="SAM" id="SignalP"/>
    </source>
</evidence>
<dbReference type="FunFam" id="3.40.50.1820:FF:000033">
    <property type="entry name" value="Pancreatic triacylglycerol lipase"/>
    <property type="match status" value="1"/>
</dbReference>
<keyword evidence="4" id="KW-1015">Disulfide bond</keyword>
<evidence type="ECO:0000259" key="9">
    <source>
        <dbReference type="Pfam" id="PF00151"/>
    </source>
</evidence>
<keyword evidence="8" id="KW-0732">Signal</keyword>
<keyword evidence="12" id="KW-1185">Reference proteome</keyword>
<dbReference type="GO" id="GO:0046872">
    <property type="term" value="F:metal ion binding"/>
    <property type="evidence" value="ECO:0007669"/>
    <property type="project" value="UniProtKB-KW"/>
</dbReference>
<evidence type="ECO:0000256" key="6">
    <source>
        <dbReference type="PIRSR" id="PIRSR000865-2"/>
    </source>
</evidence>
<dbReference type="Pfam" id="PF01477">
    <property type="entry name" value="PLAT"/>
    <property type="match status" value="1"/>
</dbReference>
<dbReference type="InterPro" id="IPR029058">
    <property type="entry name" value="AB_hydrolase_fold"/>
</dbReference>
<evidence type="ECO:0000256" key="4">
    <source>
        <dbReference type="ARBA" id="ARBA00023157"/>
    </source>
</evidence>
<dbReference type="InterPro" id="IPR001024">
    <property type="entry name" value="PLAT/LH2_dom"/>
</dbReference>
<dbReference type="EnsemblMetazoa" id="XM_038200510.1">
    <property type="protein sequence ID" value="XP_038056438.1"/>
    <property type="gene ID" value="LOC119728316"/>
</dbReference>
<feature type="chain" id="PRO_5038100982" description="Triacylglycerol lipase" evidence="8">
    <location>
        <begin position="18"/>
        <end position="491"/>
    </location>
</feature>
<evidence type="ECO:0008006" key="13">
    <source>
        <dbReference type="Google" id="ProtNLM"/>
    </source>
</evidence>
<reference evidence="11" key="1">
    <citation type="submission" date="2022-11" db="UniProtKB">
        <authorList>
            <consortium name="EnsemblMetazoa"/>
        </authorList>
    </citation>
    <scope>IDENTIFICATION</scope>
</reference>
<dbReference type="InterPro" id="IPR033906">
    <property type="entry name" value="Lipase_N"/>
</dbReference>
<dbReference type="InterPro" id="IPR000734">
    <property type="entry name" value="TAG_lipase"/>
</dbReference>
<dbReference type="InterPro" id="IPR016272">
    <property type="entry name" value="Lipase_LIPH"/>
</dbReference>
<dbReference type="InterPro" id="IPR002331">
    <property type="entry name" value="Lipase_panc"/>
</dbReference>
<keyword evidence="6" id="KW-0479">Metal-binding</keyword>
<dbReference type="PRINTS" id="PR00823">
    <property type="entry name" value="PANCLIPASE"/>
</dbReference>
<dbReference type="Proteomes" id="UP000887568">
    <property type="component" value="Unplaced"/>
</dbReference>
<dbReference type="PRINTS" id="PR00821">
    <property type="entry name" value="TAGLIPASE"/>
</dbReference>
<feature type="domain" description="PLAT" evidence="10">
    <location>
        <begin position="364"/>
        <end position="472"/>
    </location>
</feature>
<protein>
    <recommendedName>
        <fullName evidence="13">Triacylglycerol lipase</fullName>
    </recommendedName>
</protein>
<dbReference type="Gene3D" id="3.40.50.1820">
    <property type="entry name" value="alpha/beta hydrolase"/>
    <property type="match status" value="1"/>
</dbReference>
<feature type="active site" description="Charge relay system" evidence="5">
    <location>
        <position position="285"/>
    </location>
</feature>
<dbReference type="RefSeq" id="XP_038056438.1">
    <property type="nucleotide sequence ID" value="XM_038200510.1"/>
</dbReference>
<evidence type="ECO:0000256" key="3">
    <source>
        <dbReference type="ARBA" id="ARBA00022525"/>
    </source>
</evidence>
<feature type="binding site" evidence="6">
    <location>
        <position position="214"/>
    </location>
    <ligand>
        <name>Ca(2+)</name>
        <dbReference type="ChEBI" id="CHEBI:29108"/>
    </ligand>
</feature>
<feature type="binding site" evidence="6">
    <location>
        <position position="216"/>
    </location>
    <ligand>
        <name>Ca(2+)</name>
        <dbReference type="ChEBI" id="CHEBI:29108"/>
    </ligand>
</feature>
<dbReference type="OMA" id="VIEWDYW"/>
<accession>A0A913ZXR4</accession>